<gene>
    <name evidence="1" type="ORF">PUT78_06870</name>
</gene>
<accession>A0ABT5T8W8</accession>
<evidence type="ECO:0000313" key="1">
    <source>
        <dbReference type="EMBL" id="MDD7970816.1"/>
    </source>
</evidence>
<evidence type="ECO:0008006" key="3">
    <source>
        <dbReference type="Google" id="ProtNLM"/>
    </source>
</evidence>
<evidence type="ECO:0000313" key="2">
    <source>
        <dbReference type="Proteomes" id="UP001431784"/>
    </source>
</evidence>
<dbReference type="InterPro" id="IPR058532">
    <property type="entry name" value="YjbR/MT2646/Rv2570-like"/>
</dbReference>
<proteinExistence type="predicted"/>
<dbReference type="Proteomes" id="UP001431784">
    <property type="component" value="Unassembled WGS sequence"/>
</dbReference>
<dbReference type="Pfam" id="PF04237">
    <property type="entry name" value="YjbR"/>
    <property type="match status" value="1"/>
</dbReference>
<dbReference type="EMBL" id="JAQZSM010000004">
    <property type="protein sequence ID" value="MDD7970816.1"/>
    <property type="molecule type" value="Genomic_DNA"/>
</dbReference>
<protein>
    <recommendedName>
        <fullName evidence="3">MmcQ/YjbR family DNA-binding protein</fullName>
    </recommendedName>
</protein>
<dbReference type="RefSeq" id="WP_274351496.1">
    <property type="nucleotide sequence ID" value="NZ_JAQZSM010000004.1"/>
</dbReference>
<organism evidence="1 2">
    <name type="scientific">Roseinatronobacter alkalisoli</name>
    <dbReference type="NCBI Taxonomy" id="3028235"/>
    <lineage>
        <taxon>Bacteria</taxon>
        <taxon>Pseudomonadati</taxon>
        <taxon>Pseudomonadota</taxon>
        <taxon>Alphaproteobacteria</taxon>
        <taxon>Rhodobacterales</taxon>
        <taxon>Paracoccaceae</taxon>
        <taxon>Roseinatronobacter</taxon>
    </lineage>
</organism>
<comment type="caution">
    <text evidence="1">The sequence shown here is derived from an EMBL/GenBank/DDBJ whole genome shotgun (WGS) entry which is preliminary data.</text>
</comment>
<sequence>MHWNDVVTMALRWPEVAEATSYGEPSLKVRKRLLARLRLHDDSIVLLGVPVAEREHLIELMPEAFFCEPHYAGYDIVLARLAHIPAEVLERILERRWRSSATRRAIADFDQ</sequence>
<reference evidence="1" key="1">
    <citation type="submission" date="2023-02" db="EMBL/GenBank/DDBJ databases">
        <title>Description of Roseinatronobacter alkalisoli sp. nov., an alkaliphilic bacerium isolated from soda soil.</title>
        <authorList>
            <person name="Wei W."/>
        </authorList>
    </citation>
    <scope>NUCLEOTIDE SEQUENCE</scope>
    <source>
        <strain evidence="1">HJB301</strain>
    </source>
</reference>
<name>A0ABT5T8W8_9RHOB</name>
<keyword evidence="2" id="KW-1185">Reference proteome</keyword>